<dbReference type="CDD" id="cd08645">
    <property type="entry name" value="FMT_core_GART"/>
    <property type="match status" value="1"/>
</dbReference>
<protein>
    <recommendedName>
        <fullName evidence="4">Phosphoribosylglycinamide formyltransferase</fullName>
        <ecNumber evidence="4">2.1.2.2</ecNumber>
    </recommendedName>
    <alternativeName>
        <fullName evidence="4">5'-phosphoribosylglycinamide transformylase</fullName>
    </alternativeName>
    <alternativeName>
        <fullName evidence="4">GAR transformylase</fullName>
        <shortName evidence="4">GART</shortName>
    </alternativeName>
</protein>
<proteinExistence type="inferred from homology"/>
<accession>A0A6G4WE36</accession>
<feature type="binding site" evidence="4">
    <location>
        <position position="111"/>
    </location>
    <ligand>
        <name>(6R)-10-formyltetrahydrofolate</name>
        <dbReference type="ChEBI" id="CHEBI:195366"/>
    </ligand>
</feature>
<reference evidence="6 7" key="1">
    <citation type="submission" date="2020-02" db="EMBL/GenBank/DDBJ databases">
        <title>Genome sequence of strain CCNWXJ40-4.</title>
        <authorList>
            <person name="Gao J."/>
            <person name="Sun J."/>
        </authorList>
    </citation>
    <scope>NUCLEOTIDE SEQUENCE [LARGE SCALE GENOMIC DNA]</scope>
    <source>
        <strain evidence="6 7">CCNWXJ 40-4</strain>
    </source>
</reference>
<keyword evidence="7" id="KW-1185">Reference proteome</keyword>
<evidence type="ECO:0000259" key="5">
    <source>
        <dbReference type="Pfam" id="PF00551"/>
    </source>
</evidence>
<dbReference type="UniPathway" id="UPA00074">
    <property type="reaction ID" value="UER00126"/>
</dbReference>
<dbReference type="Proteomes" id="UP001642900">
    <property type="component" value="Unassembled WGS sequence"/>
</dbReference>
<dbReference type="InterPro" id="IPR036477">
    <property type="entry name" value="Formyl_transf_N_sf"/>
</dbReference>
<evidence type="ECO:0000256" key="2">
    <source>
        <dbReference type="ARBA" id="ARBA00022679"/>
    </source>
</evidence>
<comment type="caution">
    <text evidence="6">The sequence shown here is derived from an EMBL/GenBank/DDBJ whole genome shotgun (WGS) entry which is preliminary data.</text>
</comment>
<organism evidence="6 7">
    <name type="scientific">Allomesorhizobium camelthorni</name>
    <dbReference type="NCBI Taxonomy" id="475069"/>
    <lineage>
        <taxon>Bacteria</taxon>
        <taxon>Pseudomonadati</taxon>
        <taxon>Pseudomonadota</taxon>
        <taxon>Alphaproteobacteria</taxon>
        <taxon>Hyphomicrobiales</taxon>
        <taxon>Phyllobacteriaceae</taxon>
        <taxon>Allomesorhizobium</taxon>
    </lineage>
</organism>
<evidence type="ECO:0000256" key="3">
    <source>
        <dbReference type="ARBA" id="ARBA00022755"/>
    </source>
</evidence>
<dbReference type="GO" id="GO:0004644">
    <property type="term" value="F:phosphoribosylglycinamide formyltransferase activity"/>
    <property type="evidence" value="ECO:0007669"/>
    <property type="project" value="UniProtKB-UniRule"/>
</dbReference>
<dbReference type="HAMAP" id="MF_01930">
    <property type="entry name" value="PurN"/>
    <property type="match status" value="1"/>
</dbReference>
<dbReference type="GO" id="GO:0006189">
    <property type="term" value="P:'de novo' IMP biosynthetic process"/>
    <property type="evidence" value="ECO:0007669"/>
    <property type="project" value="UniProtKB-UniRule"/>
</dbReference>
<dbReference type="InterPro" id="IPR002376">
    <property type="entry name" value="Formyl_transf_N"/>
</dbReference>
<dbReference type="Pfam" id="PF00551">
    <property type="entry name" value="Formyl_trans_N"/>
    <property type="match status" value="1"/>
</dbReference>
<dbReference type="PANTHER" id="PTHR43369:SF2">
    <property type="entry name" value="PHOSPHORIBOSYLGLYCINAMIDE FORMYLTRANSFERASE"/>
    <property type="match status" value="1"/>
</dbReference>
<feature type="binding site" evidence="4">
    <location>
        <begin position="16"/>
        <end position="18"/>
    </location>
    <ligand>
        <name>N(1)-(5-phospho-beta-D-ribosyl)glycinamide</name>
        <dbReference type="ChEBI" id="CHEBI:143788"/>
    </ligand>
</feature>
<sequence length="237" mass="25375">MSISRKRTVIMISGRGSNMASLIEAASERSFPAEIVGIISDKADARGLHIAASRGLPARIIARGDFSSKEAHDAAIDDALSTFEAEIVCLAGYMRLLTTGFVEKWQGRMLNIHPALLPAFRGLDTHARALEAGMRIHGCTVHFVTAETDSGPIITQAAVPVLLDDTEAALAARVLKAEHHLYPLALRMVALGMARMEGGRTVFADTELVEQSAGGFLSSPSAVREAVDLEQLARFTP</sequence>
<keyword evidence="3 4" id="KW-0658">Purine biosynthesis</keyword>
<evidence type="ECO:0000313" key="6">
    <source>
        <dbReference type="EMBL" id="NGO52496.1"/>
    </source>
</evidence>
<comment type="function">
    <text evidence="4">Catalyzes the transfer of a formyl group from 10-formyltetrahydrofolate to 5-phospho-ribosyl-glycinamide (GAR), producing 5-phospho-ribosyl-N-formylglycinamide (FGAR) and tetrahydrofolate.</text>
</comment>
<dbReference type="InterPro" id="IPR004607">
    <property type="entry name" value="GART"/>
</dbReference>
<comment type="catalytic activity">
    <reaction evidence="4">
        <text>N(1)-(5-phospho-beta-D-ribosyl)glycinamide + (6R)-10-formyltetrahydrofolate = N(2)-formyl-N(1)-(5-phospho-beta-D-ribosyl)glycinamide + (6S)-5,6,7,8-tetrahydrofolate + H(+)</text>
        <dbReference type="Rhea" id="RHEA:15053"/>
        <dbReference type="ChEBI" id="CHEBI:15378"/>
        <dbReference type="ChEBI" id="CHEBI:57453"/>
        <dbReference type="ChEBI" id="CHEBI:143788"/>
        <dbReference type="ChEBI" id="CHEBI:147286"/>
        <dbReference type="ChEBI" id="CHEBI:195366"/>
        <dbReference type="EC" id="2.1.2.2"/>
    </reaction>
</comment>
<dbReference type="GO" id="GO:0005829">
    <property type="term" value="C:cytosol"/>
    <property type="evidence" value="ECO:0007669"/>
    <property type="project" value="TreeGrafter"/>
</dbReference>
<comment type="pathway">
    <text evidence="1 4">Purine metabolism; IMP biosynthesis via de novo pathway; N(2)-formyl-N(1)-(5-phospho-D-ribosyl)glycinamide from N(1)-(5-phospho-D-ribosyl)glycinamide (10-formyl THF route): step 1/1.</text>
</comment>
<name>A0A6G4WE36_9HYPH</name>
<feature type="site" description="Raises pKa of active site His" evidence="4">
    <location>
        <position position="149"/>
    </location>
</feature>
<evidence type="ECO:0000256" key="1">
    <source>
        <dbReference type="ARBA" id="ARBA00005054"/>
    </source>
</evidence>
<evidence type="ECO:0000256" key="4">
    <source>
        <dbReference type="HAMAP-Rule" id="MF_01930"/>
    </source>
</evidence>
<dbReference type="EC" id="2.1.2.2" evidence="4"/>
<dbReference type="Gene3D" id="3.40.50.170">
    <property type="entry name" value="Formyl transferase, N-terminal domain"/>
    <property type="match status" value="1"/>
</dbReference>
<feature type="domain" description="Formyl transferase N-terminal" evidence="5">
    <location>
        <begin position="6"/>
        <end position="186"/>
    </location>
</feature>
<dbReference type="AlphaFoldDB" id="A0A6G4WE36"/>
<feature type="active site" description="Proton donor" evidence="4">
    <location>
        <position position="113"/>
    </location>
</feature>
<gene>
    <name evidence="4" type="primary">purN</name>
    <name evidence="6" type="ORF">G6N73_15130</name>
</gene>
<dbReference type="NCBIfam" id="TIGR00639">
    <property type="entry name" value="PurN"/>
    <property type="match status" value="1"/>
</dbReference>
<dbReference type="SUPFAM" id="SSF53328">
    <property type="entry name" value="Formyltransferase"/>
    <property type="match status" value="1"/>
</dbReference>
<dbReference type="EMBL" id="JAAKZF010000018">
    <property type="protein sequence ID" value="NGO52496.1"/>
    <property type="molecule type" value="Genomic_DNA"/>
</dbReference>
<keyword evidence="2 4" id="KW-0808">Transferase</keyword>
<dbReference type="RefSeq" id="WP_165028928.1">
    <property type="nucleotide sequence ID" value="NZ_JAAKZF010000018.1"/>
</dbReference>
<feature type="binding site" evidence="4">
    <location>
        <position position="69"/>
    </location>
    <ligand>
        <name>(6R)-10-formyltetrahydrofolate</name>
        <dbReference type="ChEBI" id="CHEBI:195366"/>
    </ligand>
</feature>
<dbReference type="PANTHER" id="PTHR43369">
    <property type="entry name" value="PHOSPHORIBOSYLGLYCINAMIDE FORMYLTRANSFERASE"/>
    <property type="match status" value="1"/>
</dbReference>
<feature type="binding site" evidence="4">
    <location>
        <begin position="94"/>
        <end position="97"/>
    </location>
    <ligand>
        <name>(6R)-10-formyltetrahydrofolate</name>
        <dbReference type="ChEBI" id="CHEBI:195366"/>
    </ligand>
</feature>
<comment type="similarity">
    <text evidence="4">Belongs to the GART family.</text>
</comment>
<evidence type="ECO:0000313" key="7">
    <source>
        <dbReference type="Proteomes" id="UP001642900"/>
    </source>
</evidence>